<dbReference type="Proteomes" id="UP000822688">
    <property type="component" value="Chromosome 1"/>
</dbReference>
<proteinExistence type="predicted"/>
<protein>
    <submittedName>
        <fullName evidence="1">Uncharacterized protein</fullName>
    </submittedName>
</protein>
<reference evidence="1" key="1">
    <citation type="submission" date="2020-06" db="EMBL/GenBank/DDBJ databases">
        <title>WGS assembly of Ceratodon purpureus strain R40.</title>
        <authorList>
            <person name="Carey S.B."/>
            <person name="Jenkins J."/>
            <person name="Shu S."/>
            <person name="Lovell J.T."/>
            <person name="Sreedasyam A."/>
            <person name="Maumus F."/>
            <person name="Tiley G.P."/>
            <person name="Fernandez-Pozo N."/>
            <person name="Barry K."/>
            <person name="Chen C."/>
            <person name="Wang M."/>
            <person name="Lipzen A."/>
            <person name="Daum C."/>
            <person name="Saski C.A."/>
            <person name="Payton A.C."/>
            <person name="Mcbreen J.C."/>
            <person name="Conrad R.E."/>
            <person name="Kollar L.M."/>
            <person name="Olsson S."/>
            <person name="Huttunen S."/>
            <person name="Landis J.B."/>
            <person name="Wickett N.J."/>
            <person name="Johnson M.G."/>
            <person name="Rensing S.A."/>
            <person name="Grimwood J."/>
            <person name="Schmutz J."/>
            <person name="Mcdaniel S.F."/>
        </authorList>
    </citation>
    <scope>NUCLEOTIDE SEQUENCE</scope>
    <source>
        <strain evidence="1">R40</strain>
    </source>
</reference>
<comment type="caution">
    <text evidence="1">The sequence shown here is derived from an EMBL/GenBank/DDBJ whole genome shotgun (WGS) entry which is preliminary data.</text>
</comment>
<gene>
    <name evidence="1" type="ORF">KC19_1G170100</name>
</gene>
<dbReference type="AlphaFoldDB" id="A0A8T0J604"/>
<organism evidence="1 2">
    <name type="scientific">Ceratodon purpureus</name>
    <name type="common">Fire moss</name>
    <name type="synonym">Dicranum purpureum</name>
    <dbReference type="NCBI Taxonomy" id="3225"/>
    <lineage>
        <taxon>Eukaryota</taxon>
        <taxon>Viridiplantae</taxon>
        <taxon>Streptophyta</taxon>
        <taxon>Embryophyta</taxon>
        <taxon>Bryophyta</taxon>
        <taxon>Bryophytina</taxon>
        <taxon>Bryopsida</taxon>
        <taxon>Dicranidae</taxon>
        <taxon>Pseudoditrichales</taxon>
        <taxon>Ditrichaceae</taxon>
        <taxon>Ceratodon</taxon>
    </lineage>
</organism>
<accession>A0A8T0J604</accession>
<keyword evidence="2" id="KW-1185">Reference proteome</keyword>
<dbReference type="EMBL" id="CM026421">
    <property type="protein sequence ID" value="KAG0591360.1"/>
    <property type="molecule type" value="Genomic_DNA"/>
</dbReference>
<sequence length="75" mass="8689">MQDRHLTALEQNLMRTMDDISGLNRLMCQAEKQHFHLLPYTLRTPDTISRNILKTILNDDNRSQNKSLKIGPARG</sequence>
<name>A0A8T0J604_CERPU</name>
<evidence type="ECO:0000313" key="1">
    <source>
        <dbReference type="EMBL" id="KAG0591360.1"/>
    </source>
</evidence>
<evidence type="ECO:0000313" key="2">
    <source>
        <dbReference type="Proteomes" id="UP000822688"/>
    </source>
</evidence>